<keyword evidence="2" id="KW-1185">Reference proteome</keyword>
<evidence type="ECO:0000313" key="1">
    <source>
        <dbReference type="EMBL" id="KAI4870686.1"/>
    </source>
</evidence>
<accession>A0ACB9ZH73</accession>
<sequence length="149" mass="16649">MYVSYPVLDYVSLLLLSYPFRYVDPPALHYPGQSYRLCMACLTLSCLVWSCLALPHLALALGGIMIPCLLPSYGTAKKLRWRGTNNNVWTLETLGGLGGICTYCQNSLNFHSLPAQPQRQHPQHLQLPSRQQPLLHRPTFAPTPTSTPV</sequence>
<dbReference type="Proteomes" id="UP001497700">
    <property type="component" value="Unassembled WGS sequence"/>
</dbReference>
<organism evidence="1 2">
    <name type="scientific">Hypoxylon rubiginosum</name>
    <dbReference type="NCBI Taxonomy" id="110542"/>
    <lineage>
        <taxon>Eukaryota</taxon>
        <taxon>Fungi</taxon>
        <taxon>Dikarya</taxon>
        <taxon>Ascomycota</taxon>
        <taxon>Pezizomycotina</taxon>
        <taxon>Sordariomycetes</taxon>
        <taxon>Xylariomycetidae</taxon>
        <taxon>Xylariales</taxon>
        <taxon>Hypoxylaceae</taxon>
        <taxon>Hypoxylon</taxon>
    </lineage>
</organism>
<proteinExistence type="predicted"/>
<evidence type="ECO:0000313" key="2">
    <source>
        <dbReference type="Proteomes" id="UP001497700"/>
    </source>
</evidence>
<protein>
    <submittedName>
        <fullName evidence="1">Uncharacterized protein</fullName>
    </submittedName>
</protein>
<name>A0ACB9ZH73_9PEZI</name>
<reference evidence="1 2" key="1">
    <citation type="journal article" date="2022" name="New Phytol.">
        <title>Ecological generalism drives hyperdiversity of secondary metabolite gene clusters in xylarialean endophytes.</title>
        <authorList>
            <person name="Franco M.E.E."/>
            <person name="Wisecaver J.H."/>
            <person name="Arnold A.E."/>
            <person name="Ju Y.M."/>
            <person name="Slot J.C."/>
            <person name="Ahrendt S."/>
            <person name="Moore L.P."/>
            <person name="Eastman K.E."/>
            <person name="Scott K."/>
            <person name="Konkel Z."/>
            <person name="Mondo S.J."/>
            <person name="Kuo A."/>
            <person name="Hayes R.D."/>
            <person name="Haridas S."/>
            <person name="Andreopoulos B."/>
            <person name="Riley R."/>
            <person name="LaButti K."/>
            <person name="Pangilinan J."/>
            <person name="Lipzen A."/>
            <person name="Amirebrahimi M."/>
            <person name="Yan J."/>
            <person name="Adam C."/>
            <person name="Keymanesh K."/>
            <person name="Ng V."/>
            <person name="Louie K."/>
            <person name="Northen T."/>
            <person name="Drula E."/>
            <person name="Henrissat B."/>
            <person name="Hsieh H.M."/>
            <person name="Youens-Clark K."/>
            <person name="Lutzoni F."/>
            <person name="Miadlikowska J."/>
            <person name="Eastwood D.C."/>
            <person name="Hamelin R.C."/>
            <person name="Grigoriev I.V."/>
            <person name="U'Ren J.M."/>
        </authorList>
    </citation>
    <scope>NUCLEOTIDE SEQUENCE [LARGE SCALE GENOMIC DNA]</scope>
    <source>
        <strain evidence="1 2">CBS 119005</strain>
    </source>
</reference>
<comment type="caution">
    <text evidence="1">The sequence shown here is derived from an EMBL/GenBank/DDBJ whole genome shotgun (WGS) entry which is preliminary data.</text>
</comment>
<gene>
    <name evidence="1" type="ORF">F4820DRAFT_221164</name>
</gene>
<dbReference type="EMBL" id="MU393423">
    <property type="protein sequence ID" value="KAI4870686.1"/>
    <property type="molecule type" value="Genomic_DNA"/>
</dbReference>